<dbReference type="AlphaFoldDB" id="A0A5C6VM00"/>
<feature type="transmembrane region" description="Helical" evidence="1">
    <location>
        <begin position="253"/>
        <end position="270"/>
    </location>
</feature>
<reference evidence="2 3" key="1">
    <citation type="journal article" date="2005" name="Int. J. Syst. Evol. Microbiol.">
        <title>Bacillus litoralis sp. nov., isolated from a tidal flat of the Yellow Sea in Korea.</title>
        <authorList>
            <person name="Yoon J.H."/>
            <person name="Oh T.K."/>
        </authorList>
    </citation>
    <scope>NUCLEOTIDE SEQUENCE [LARGE SCALE GENOMIC DNA]</scope>
    <source>
        <strain evidence="2 3">SW-211</strain>
    </source>
</reference>
<dbReference type="OrthoDB" id="2942986at2"/>
<feature type="transmembrane region" description="Helical" evidence="1">
    <location>
        <begin position="36"/>
        <end position="56"/>
    </location>
</feature>
<comment type="caution">
    <text evidence="2">The sequence shown here is derived from an EMBL/GenBank/DDBJ whole genome shotgun (WGS) entry which is preliminary data.</text>
</comment>
<keyword evidence="1" id="KW-0812">Transmembrane</keyword>
<feature type="transmembrane region" description="Helical" evidence="1">
    <location>
        <begin position="200"/>
        <end position="217"/>
    </location>
</feature>
<evidence type="ECO:0000313" key="2">
    <source>
        <dbReference type="EMBL" id="TXC86040.1"/>
    </source>
</evidence>
<dbReference type="Proteomes" id="UP000321363">
    <property type="component" value="Unassembled WGS sequence"/>
</dbReference>
<protein>
    <submittedName>
        <fullName evidence="2">Uncharacterized protein</fullName>
    </submittedName>
</protein>
<keyword evidence="1" id="KW-1133">Transmembrane helix</keyword>
<gene>
    <name evidence="2" type="ORF">FS935_18495</name>
</gene>
<feature type="transmembrane region" description="Helical" evidence="1">
    <location>
        <begin position="77"/>
        <end position="96"/>
    </location>
</feature>
<feature type="transmembrane region" description="Helical" evidence="1">
    <location>
        <begin position="134"/>
        <end position="153"/>
    </location>
</feature>
<dbReference type="RefSeq" id="WP_146950131.1">
    <property type="nucleotide sequence ID" value="NZ_VOQF01000013.1"/>
</dbReference>
<proteinExistence type="predicted"/>
<dbReference type="EMBL" id="VOQF01000013">
    <property type="protein sequence ID" value="TXC86040.1"/>
    <property type="molecule type" value="Genomic_DNA"/>
</dbReference>
<accession>A0A5C6VM00</accession>
<keyword evidence="1" id="KW-0472">Membrane</keyword>
<feature type="transmembrane region" description="Helical" evidence="1">
    <location>
        <begin position="102"/>
        <end position="122"/>
    </location>
</feature>
<keyword evidence="3" id="KW-1185">Reference proteome</keyword>
<name>A0A5C6VM00_9BACI</name>
<feature type="transmembrane region" description="Helical" evidence="1">
    <location>
        <begin position="159"/>
        <end position="179"/>
    </location>
</feature>
<feature type="transmembrane region" description="Helical" evidence="1">
    <location>
        <begin position="12"/>
        <end position="30"/>
    </location>
</feature>
<organism evidence="2 3">
    <name type="scientific">Metabacillus litoralis</name>
    <dbReference type="NCBI Taxonomy" id="152268"/>
    <lineage>
        <taxon>Bacteria</taxon>
        <taxon>Bacillati</taxon>
        <taxon>Bacillota</taxon>
        <taxon>Bacilli</taxon>
        <taxon>Bacillales</taxon>
        <taxon>Bacillaceae</taxon>
        <taxon>Metabacillus</taxon>
    </lineage>
</organism>
<evidence type="ECO:0000256" key="1">
    <source>
        <dbReference type="SAM" id="Phobius"/>
    </source>
</evidence>
<sequence>MVKKNILNQNSIPFFILMIIHLGMIVNLMIKKKGKIYWFVLLSNIGFAYVFEFIVLNIFQAYKYKPAILKKSALDNIFGAILSQALFIPITATFLTATSVNWFGKLAFTIYFYLIEHLFIKLKVYKLYWWRPRYTFLLLPVAFTISDLMKSALEKNKKWAGNVVHYLSLVVVSITILFVPATMRKIRYGIGFYHSWKEHFILAPLYSFYISFVVFMNSEKSGMVQKFKTLLILCFTDYLLCYMKILKTNLQHILIRILFHSFIISFSNFIKGKIKRQTQNIH</sequence>
<evidence type="ECO:0000313" key="3">
    <source>
        <dbReference type="Proteomes" id="UP000321363"/>
    </source>
</evidence>